<accession>A0AAP8MHY4</accession>
<evidence type="ECO:0000259" key="3">
    <source>
        <dbReference type="PROSITE" id="PS50405"/>
    </source>
</evidence>
<reference evidence="4 5" key="1">
    <citation type="submission" date="2018-01" db="EMBL/GenBank/DDBJ databases">
        <title>The draft genome sequence of Halioglobus japonicus S1-36.</title>
        <authorList>
            <person name="Du Z.-J."/>
            <person name="Shi M.-J."/>
        </authorList>
    </citation>
    <scope>NUCLEOTIDE SEQUENCE [LARGE SCALE GENOMIC DNA]</scope>
    <source>
        <strain evidence="4 5">S1-36</strain>
    </source>
</reference>
<dbReference type="Pfam" id="PF02798">
    <property type="entry name" value="GST_N"/>
    <property type="match status" value="1"/>
</dbReference>
<organism evidence="4 5">
    <name type="scientific">Halioglobus japonicus</name>
    <dbReference type="NCBI Taxonomy" id="930805"/>
    <lineage>
        <taxon>Bacteria</taxon>
        <taxon>Pseudomonadati</taxon>
        <taxon>Pseudomonadota</taxon>
        <taxon>Gammaproteobacteria</taxon>
        <taxon>Cellvibrionales</taxon>
        <taxon>Halieaceae</taxon>
        <taxon>Halioglobus</taxon>
    </lineage>
</organism>
<protein>
    <submittedName>
        <fullName evidence="4">Glutathione S-transferase family protein</fullName>
    </submittedName>
</protein>
<dbReference type="InterPro" id="IPR010987">
    <property type="entry name" value="Glutathione-S-Trfase_C-like"/>
</dbReference>
<dbReference type="Pfam" id="PF00043">
    <property type="entry name" value="GST_C"/>
    <property type="match status" value="1"/>
</dbReference>
<feature type="domain" description="GST C-terminal" evidence="3">
    <location>
        <begin position="84"/>
        <end position="210"/>
    </location>
</feature>
<dbReference type="InterPro" id="IPR036249">
    <property type="entry name" value="Thioredoxin-like_sf"/>
</dbReference>
<dbReference type="Gene3D" id="1.20.1050.10">
    <property type="match status" value="1"/>
</dbReference>
<keyword evidence="5" id="KW-1185">Reference proteome</keyword>
<comment type="similarity">
    <text evidence="1">Belongs to the GST superfamily.</text>
</comment>
<dbReference type="SUPFAM" id="SSF52833">
    <property type="entry name" value="Thioredoxin-like"/>
    <property type="match status" value="1"/>
</dbReference>
<dbReference type="PROSITE" id="PS50404">
    <property type="entry name" value="GST_NTER"/>
    <property type="match status" value="1"/>
</dbReference>
<dbReference type="InterPro" id="IPR004045">
    <property type="entry name" value="Glutathione_S-Trfase_N"/>
</dbReference>
<dbReference type="SFLD" id="SFLDG00358">
    <property type="entry name" value="Main_(cytGST)"/>
    <property type="match status" value="1"/>
</dbReference>
<dbReference type="Gene3D" id="3.40.30.10">
    <property type="entry name" value="Glutaredoxin"/>
    <property type="match status" value="1"/>
</dbReference>
<dbReference type="SUPFAM" id="SSF47616">
    <property type="entry name" value="GST C-terminal domain-like"/>
    <property type="match status" value="1"/>
</dbReference>
<evidence type="ECO:0000259" key="2">
    <source>
        <dbReference type="PROSITE" id="PS50404"/>
    </source>
</evidence>
<dbReference type="EMBL" id="PKUR01000001">
    <property type="protein sequence ID" value="PLW88161.1"/>
    <property type="molecule type" value="Genomic_DNA"/>
</dbReference>
<proteinExistence type="inferred from homology"/>
<dbReference type="InterPro" id="IPR004046">
    <property type="entry name" value="GST_C"/>
</dbReference>
<dbReference type="KEGG" id="hja:BST95_14315"/>
<comment type="caution">
    <text evidence="4">The sequence shown here is derived from an EMBL/GenBank/DDBJ whole genome shotgun (WGS) entry which is preliminary data.</text>
</comment>
<dbReference type="PROSITE" id="PS50405">
    <property type="entry name" value="GST_CTER"/>
    <property type="match status" value="1"/>
</dbReference>
<gene>
    <name evidence="4" type="ORF">C0029_03870</name>
</gene>
<dbReference type="PANTHER" id="PTHR44051:SF21">
    <property type="entry name" value="GLUTATHIONE S-TRANSFERASE FAMILY PROTEIN"/>
    <property type="match status" value="1"/>
</dbReference>
<dbReference type="SFLD" id="SFLDG01150">
    <property type="entry name" value="Main.1:_Beta-like"/>
    <property type="match status" value="1"/>
</dbReference>
<dbReference type="Proteomes" id="UP000235162">
    <property type="component" value="Unassembled WGS sequence"/>
</dbReference>
<dbReference type="InterPro" id="IPR036282">
    <property type="entry name" value="Glutathione-S-Trfase_C_sf"/>
</dbReference>
<dbReference type="CDD" id="cd03046">
    <property type="entry name" value="GST_N_GTT1_like"/>
    <property type="match status" value="1"/>
</dbReference>
<dbReference type="AlphaFoldDB" id="A0AAP8MHY4"/>
<name>A0AAP8MHY4_9GAMM</name>
<evidence type="ECO:0000256" key="1">
    <source>
        <dbReference type="RuleBase" id="RU003494"/>
    </source>
</evidence>
<feature type="domain" description="GST N-terminal" evidence="2">
    <location>
        <begin position="1"/>
        <end position="78"/>
    </location>
</feature>
<dbReference type="SFLD" id="SFLDS00019">
    <property type="entry name" value="Glutathione_Transferase_(cytos"/>
    <property type="match status" value="1"/>
</dbReference>
<evidence type="ECO:0000313" key="5">
    <source>
        <dbReference type="Proteomes" id="UP000235162"/>
    </source>
</evidence>
<dbReference type="PANTHER" id="PTHR44051">
    <property type="entry name" value="GLUTATHIONE S-TRANSFERASE-RELATED"/>
    <property type="match status" value="1"/>
</dbReference>
<dbReference type="InterPro" id="IPR040079">
    <property type="entry name" value="Glutathione_S-Trfase"/>
</dbReference>
<evidence type="ECO:0000313" key="4">
    <source>
        <dbReference type="EMBL" id="PLW88161.1"/>
    </source>
</evidence>
<sequence>MKVWHCHNARSLRAIWALEEMGFDYEVEVMPFPPRFMQPEFMDVNELGTIPYMIDGDVHMTESSGIPLYLVEKYGKHEFGLRPDHPEYGDYINWLFHSDATLTFPQTVYIRYTLQEPPERGLAEAATDYMKWYHARLRRLNRYLEDGREYLVDNRFTIADIDIAYALHLGEVLKIDERYKPQVRDYLNRMRERPAFQKVVKLGEEGSIFK</sequence>